<feature type="repeat" description="ANK" evidence="3">
    <location>
        <begin position="486"/>
        <end position="518"/>
    </location>
</feature>
<dbReference type="PANTHER" id="PTHR24123">
    <property type="entry name" value="ANKYRIN REPEAT-CONTAINING"/>
    <property type="match status" value="1"/>
</dbReference>
<evidence type="ECO:0000259" key="4">
    <source>
        <dbReference type="Pfam" id="PF06985"/>
    </source>
</evidence>
<dbReference type="InterPro" id="IPR002110">
    <property type="entry name" value="Ankyrin_rpt"/>
</dbReference>
<sequence>MSRYQYQPLDSSTNQIRLLRLRKGYHTDAIECEIFETSLDESDCIPYEALSYTWGFESEPAEIKLNGEVAWVTWNLYMALSCLRLSDRDRLLWVDALCINQSNDQERGHQVSHMKQIYQNAEQVLIWLGRAGDNVDLLFDLMTQLQRRAMLQSNYRKQSPESWRAIWPAMVEEQGGTQSTVYVKRRTAMLELLQREWFRRIWVLQEAASARRALIVCGWRSISSRTFALMPSLMDIEPDAHSRAVLEIMPGHLRGSCWWSEKRTLETLLWKFKSSRASDPRDRVYALLGISSDACRKEVFPANYEVDISRTAQNTISYLLFGTIHDPSLHQLPEWDLGHVFSLLETPDVLAIEIFKWALLKSDDTLALRILNLEGLDVNQDGSPGRTPLLILISQGGNEKVLQHLLAREDLDINVKVNGYTALHQAVMDGFADVVKALLTRKDIHIQTIGPNGFSPLTAAADKGDFEMVKVLLDHGADIDGNYRGSSITPLRVASARSHPEVAQLLLERGARTDGPNQLSLLTAASGEGNLEMAKALLDGGINVEGASHGSRTTPLWVASKYRHPEVVRLLLERGAEVNTKHGQFGSSPLWAASELGFVDIMALLLDAGADIESHQLPHRATPLACAVENGHWDAVDLLLDRGANPFALHTDGEMVIHKAARFGKIEFLRILHHRNIPMDTAGRTPLHVAAKHGQVEELKFLLSIGADVSRKNDFNETPLMEAVAFSGASIVEILIEHGSDVNTLEDAGRTPLMVASSLCRLDTVRVLLDHGADPNIQDVSGKTALMRIIPLMGTGNKKTGFGKDAEIATLLLESGANVNCQDHQGRTALSWAAERGLFSVIRVLLTHGADKTAKDMFGREPLSYSLGK</sequence>
<protein>
    <recommendedName>
        <fullName evidence="4">Heterokaryon incompatibility domain-containing protein</fullName>
    </recommendedName>
</protein>
<feature type="repeat" description="ANK" evidence="3">
    <location>
        <begin position="682"/>
        <end position="714"/>
    </location>
</feature>
<dbReference type="Gene3D" id="1.25.40.20">
    <property type="entry name" value="Ankyrin repeat-containing domain"/>
    <property type="match status" value="4"/>
</dbReference>
<dbReference type="AlphaFoldDB" id="A0A9N9YPL4"/>
<feature type="domain" description="Heterokaryon incompatibility" evidence="4">
    <location>
        <begin position="47"/>
        <end position="206"/>
    </location>
</feature>
<accession>A0A9N9YPL4</accession>
<dbReference type="EMBL" id="CABFNQ020000737">
    <property type="protein sequence ID" value="CAH0028960.1"/>
    <property type="molecule type" value="Genomic_DNA"/>
</dbReference>
<feature type="repeat" description="ANK" evidence="3">
    <location>
        <begin position="452"/>
        <end position="484"/>
    </location>
</feature>
<name>A0A9N9YPL4_9HYPO</name>
<dbReference type="InterPro" id="IPR036770">
    <property type="entry name" value="Ankyrin_rpt-contain_sf"/>
</dbReference>
<dbReference type="SUPFAM" id="SSF48403">
    <property type="entry name" value="Ankyrin repeat"/>
    <property type="match status" value="2"/>
</dbReference>
<dbReference type="PROSITE" id="PS50088">
    <property type="entry name" value="ANK_REPEAT"/>
    <property type="match status" value="10"/>
</dbReference>
<dbReference type="PRINTS" id="PR01415">
    <property type="entry name" value="ANKYRIN"/>
</dbReference>
<feature type="repeat" description="ANK" evidence="3">
    <location>
        <begin position="418"/>
        <end position="439"/>
    </location>
</feature>
<feature type="repeat" description="ANK" evidence="3">
    <location>
        <begin position="825"/>
        <end position="857"/>
    </location>
</feature>
<feature type="repeat" description="ANK" evidence="3">
    <location>
        <begin position="585"/>
        <end position="617"/>
    </location>
</feature>
<feature type="repeat" description="ANK" evidence="3">
    <location>
        <begin position="748"/>
        <end position="780"/>
    </location>
</feature>
<dbReference type="Pfam" id="PF06985">
    <property type="entry name" value="HET"/>
    <property type="match status" value="1"/>
</dbReference>
<feature type="repeat" description="ANK" evidence="3">
    <location>
        <begin position="619"/>
        <end position="651"/>
    </location>
</feature>
<dbReference type="PROSITE" id="PS50297">
    <property type="entry name" value="ANK_REP_REGION"/>
    <property type="match status" value="10"/>
</dbReference>
<evidence type="ECO:0000313" key="5">
    <source>
        <dbReference type="EMBL" id="CAH0028960.1"/>
    </source>
</evidence>
<gene>
    <name evidence="5" type="ORF">CRHIZ90672A_00013042</name>
</gene>
<proteinExistence type="predicted"/>
<dbReference type="SMART" id="SM00248">
    <property type="entry name" value="ANK"/>
    <property type="match status" value="14"/>
</dbReference>
<keyword evidence="1" id="KW-0677">Repeat</keyword>
<keyword evidence="2 3" id="KW-0040">ANK repeat</keyword>
<dbReference type="Proteomes" id="UP000696573">
    <property type="component" value="Unassembled WGS sequence"/>
</dbReference>
<evidence type="ECO:0000313" key="6">
    <source>
        <dbReference type="Proteomes" id="UP000696573"/>
    </source>
</evidence>
<dbReference type="InterPro" id="IPR010730">
    <property type="entry name" value="HET"/>
</dbReference>
<comment type="caution">
    <text evidence="5">The sequence shown here is derived from an EMBL/GenBank/DDBJ whole genome shotgun (WGS) entry which is preliminary data.</text>
</comment>
<keyword evidence="6" id="KW-1185">Reference proteome</keyword>
<evidence type="ECO:0000256" key="2">
    <source>
        <dbReference type="ARBA" id="ARBA00023043"/>
    </source>
</evidence>
<dbReference type="Pfam" id="PF12796">
    <property type="entry name" value="Ank_2"/>
    <property type="match status" value="5"/>
</dbReference>
<dbReference type="Pfam" id="PF13637">
    <property type="entry name" value="Ank_4"/>
    <property type="match status" value="1"/>
</dbReference>
<feature type="repeat" description="ANK" evidence="3">
    <location>
        <begin position="715"/>
        <end position="747"/>
    </location>
</feature>
<dbReference type="InterPro" id="IPR051165">
    <property type="entry name" value="Multifunctional_ANK_Repeat"/>
</dbReference>
<feature type="repeat" description="ANK" evidence="3">
    <location>
        <begin position="551"/>
        <end position="583"/>
    </location>
</feature>
<dbReference type="PANTHER" id="PTHR24123:SF33">
    <property type="entry name" value="PROTEIN HOS4"/>
    <property type="match status" value="1"/>
</dbReference>
<dbReference type="OrthoDB" id="194358at2759"/>
<organism evidence="5 6">
    <name type="scientific">Clonostachys rhizophaga</name>
    <dbReference type="NCBI Taxonomy" id="160324"/>
    <lineage>
        <taxon>Eukaryota</taxon>
        <taxon>Fungi</taxon>
        <taxon>Dikarya</taxon>
        <taxon>Ascomycota</taxon>
        <taxon>Pezizomycotina</taxon>
        <taxon>Sordariomycetes</taxon>
        <taxon>Hypocreomycetidae</taxon>
        <taxon>Hypocreales</taxon>
        <taxon>Bionectriaceae</taxon>
        <taxon>Clonostachys</taxon>
    </lineage>
</organism>
<evidence type="ECO:0000256" key="1">
    <source>
        <dbReference type="ARBA" id="ARBA00022737"/>
    </source>
</evidence>
<reference evidence="5" key="1">
    <citation type="submission" date="2021-10" db="EMBL/GenBank/DDBJ databases">
        <authorList>
            <person name="Piombo E."/>
        </authorList>
    </citation>
    <scope>NUCLEOTIDE SEQUENCE</scope>
</reference>
<evidence type="ECO:0000256" key="3">
    <source>
        <dbReference type="PROSITE-ProRule" id="PRU00023"/>
    </source>
</evidence>